<protein>
    <submittedName>
        <fullName evidence="2">DUF1801 domain-containing protein</fullName>
    </submittedName>
</protein>
<evidence type="ECO:0000259" key="1">
    <source>
        <dbReference type="Pfam" id="PF08818"/>
    </source>
</evidence>
<dbReference type="Gene3D" id="3.90.1150.200">
    <property type="match status" value="1"/>
</dbReference>
<dbReference type="EMBL" id="JBIPKE010000009">
    <property type="protein sequence ID" value="MFH6982110.1"/>
    <property type="molecule type" value="Genomic_DNA"/>
</dbReference>
<dbReference type="Proteomes" id="UP001610063">
    <property type="component" value="Unassembled WGS sequence"/>
</dbReference>
<gene>
    <name evidence="2" type="ORF">ACHKAR_01605</name>
</gene>
<evidence type="ECO:0000313" key="2">
    <source>
        <dbReference type="EMBL" id="MFH6982110.1"/>
    </source>
</evidence>
<dbReference type="RefSeq" id="WP_395415894.1">
    <property type="nucleotide sequence ID" value="NZ_JBIPKE010000009.1"/>
</dbReference>
<dbReference type="Pfam" id="PF08818">
    <property type="entry name" value="DUF1801"/>
    <property type="match status" value="1"/>
</dbReference>
<feature type="domain" description="YdhG-like" evidence="1">
    <location>
        <begin position="18"/>
        <end position="111"/>
    </location>
</feature>
<keyword evidence="3" id="KW-1185">Reference proteome</keyword>
<organism evidence="2 3">
    <name type="scientific">Marinoscillum luteum</name>
    <dbReference type="NCBI Taxonomy" id="861051"/>
    <lineage>
        <taxon>Bacteria</taxon>
        <taxon>Pseudomonadati</taxon>
        <taxon>Bacteroidota</taxon>
        <taxon>Cytophagia</taxon>
        <taxon>Cytophagales</taxon>
        <taxon>Reichenbachiellaceae</taxon>
        <taxon>Marinoscillum</taxon>
    </lineage>
</organism>
<dbReference type="InterPro" id="IPR014922">
    <property type="entry name" value="YdhG-like"/>
</dbReference>
<reference evidence="2 3" key="1">
    <citation type="journal article" date="2013" name="Int. J. Syst. Evol. Microbiol.">
        <title>Marinoscillum luteum sp. nov., isolated from marine sediment.</title>
        <authorList>
            <person name="Cha I.T."/>
            <person name="Park S.J."/>
            <person name="Kim S.J."/>
            <person name="Kim J.G."/>
            <person name="Jung M.Y."/>
            <person name="Shin K.S."/>
            <person name="Kwon K.K."/>
            <person name="Yang S.H."/>
            <person name="Seo Y.S."/>
            <person name="Rhee S.K."/>
        </authorList>
    </citation>
    <scope>NUCLEOTIDE SEQUENCE [LARGE SCALE GENOMIC DNA]</scope>
    <source>
        <strain evidence="2 3">KCTC 23939</strain>
    </source>
</reference>
<dbReference type="SUPFAM" id="SSF159888">
    <property type="entry name" value="YdhG-like"/>
    <property type="match status" value="1"/>
</dbReference>
<proteinExistence type="predicted"/>
<sequence length="116" mass="13731">MNLRDIDLFFEAQEEPNKGCMLALRQFLLAFHSDITEAWKWRLPFYLYKGKTFCYLWTDKKTKMPYVGIVEGGKIAHPMLIKGDRTRMKILPIDPNSDLPVEVLEEVLEEARTFYR</sequence>
<comment type="caution">
    <text evidence="2">The sequence shown here is derived from an EMBL/GenBank/DDBJ whole genome shotgun (WGS) entry which is preliminary data.</text>
</comment>
<evidence type="ECO:0000313" key="3">
    <source>
        <dbReference type="Proteomes" id="UP001610063"/>
    </source>
</evidence>
<name>A0ABW7N3Y7_9BACT</name>
<accession>A0ABW7N3Y7</accession>